<organism evidence="4 5">
    <name type="scientific">Zunongwangia profunda</name>
    <dbReference type="NCBI Taxonomy" id="398743"/>
    <lineage>
        <taxon>Bacteria</taxon>
        <taxon>Pseudomonadati</taxon>
        <taxon>Bacteroidota</taxon>
        <taxon>Flavobacteriia</taxon>
        <taxon>Flavobacteriales</taxon>
        <taxon>Flavobacteriaceae</taxon>
        <taxon>Zunongwangia</taxon>
    </lineage>
</organism>
<dbReference type="InterPro" id="IPR050537">
    <property type="entry name" value="2-oxoacid_dehydrogenase"/>
</dbReference>
<dbReference type="Pfam" id="PF00364">
    <property type="entry name" value="Biotin_lipoyl"/>
    <property type="match status" value="1"/>
</dbReference>
<comment type="caution">
    <text evidence="4">The sequence shown here is derived from an EMBL/GenBank/DDBJ whole genome shotgun (WGS) entry which is preliminary data.</text>
</comment>
<evidence type="ECO:0000313" key="5">
    <source>
        <dbReference type="Proteomes" id="UP000264330"/>
    </source>
</evidence>
<dbReference type="InterPro" id="IPR003016">
    <property type="entry name" value="2-oxoA_DH_lipoyl-BS"/>
</dbReference>
<evidence type="ECO:0000259" key="3">
    <source>
        <dbReference type="PROSITE" id="PS50968"/>
    </source>
</evidence>
<dbReference type="AlphaFoldDB" id="A0A3D5IYN0"/>
<comment type="cofactor">
    <cofactor evidence="1">
        <name>(R)-lipoate</name>
        <dbReference type="ChEBI" id="CHEBI:83088"/>
    </cofactor>
</comment>
<reference evidence="4 5" key="1">
    <citation type="journal article" date="2018" name="Nat. Biotechnol.">
        <title>A standardized bacterial taxonomy based on genome phylogeny substantially revises the tree of life.</title>
        <authorList>
            <person name="Parks D.H."/>
            <person name="Chuvochina M."/>
            <person name="Waite D.W."/>
            <person name="Rinke C."/>
            <person name="Skarshewski A."/>
            <person name="Chaumeil P.A."/>
            <person name="Hugenholtz P."/>
        </authorList>
    </citation>
    <scope>NUCLEOTIDE SEQUENCE [LARGE SCALE GENOMIC DNA]</scope>
    <source>
        <strain evidence="4">UBA9359</strain>
    </source>
</reference>
<feature type="domain" description="Lipoyl-binding" evidence="3">
    <location>
        <begin position="3"/>
        <end position="78"/>
    </location>
</feature>
<dbReference type="PANTHER" id="PTHR43416">
    <property type="entry name" value="DIHYDROLIPOYLLYSINE-RESIDUE SUCCINYLTRANSFERASE COMPONENT OF 2-OXOGLUTARATE DEHYDROGENASE COMPLEX, MITOCHONDRIAL-RELATED"/>
    <property type="match status" value="1"/>
</dbReference>
<dbReference type="InterPro" id="IPR011053">
    <property type="entry name" value="Single_hybrid_motif"/>
</dbReference>
<dbReference type="PROSITE" id="PS00189">
    <property type="entry name" value="LIPOYL"/>
    <property type="match status" value="1"/>
</dbReference>
<dbReference type="PROSITE" id="PS50968">
    <property type="entry name" value="BIOTINYL_LIPOYL"/>
    <property type="match status" value="1"/>
</dbReference>
<accession>A0A3D5IYN0</accession>
<evidence type="ECO:0000256" key="1">
    <source>
        <dbReference type="ARBA" id="ARBA00001938"/>
    </source>
</evidence>
<protein>
    <submittedName>
        <fullName evidence="4">Diapophytoene dehydrogenase</fullName>
    </submittedName>
</protein>
<dbReference type="Gene3D" id="2.40.50.100">
    <property type="match status" value="1"/>
</dbReference>
<proteinExistence type="predicted"/>
<sequence length="84" mass="9106">MAKFELKLPKMGESVAEATITSWLKEVGDTIEADEPVLEIATDKVDSEVPSEVDGKLIEILFEADDVVEVGQTIAIIETDGDVE</sequence>
<dbReference type="GO" id="GO:0005829">
    <property type="term" value="C:cytosol"/>
    <property type="evidence" value="ECO:0007669"/>
    <property type="project" value="TreeGrafter"/>
</dbReference>
<evidence type="ECO:0000256" key="2">
    <source>
        <dbReference type="ARBA" id="ARBA00022823"/>
    </source>
</evidence>
<dbReference type="InterPro" id="IPR000089">
    <property type="entry name" value="Biotin_lipoyl"/>
</dbReference>
<dbReference type="PANTHER" id="PTHR43416:SF8">
    <property type="entry name" value="LIPOAMIDE ACYLTRANSFERASE COMPONENT OF BRANCHED-CHAIN ALPHA-KETO ACID DEHYDROGENASE COMPLEX"/>
    <property type="match status" value="1"/>
</dbReference>
<feature type="non-terminal residue" evidence="4">
    <location>
        <position position="84"/>
    </location>
</feature>
<name>A0A3D5IYN0_9FLAO</name>
<evidence type="ECO:0000313" key="4">
    <source>
        <dbReference type="EMBL" id="HCV80847.1"/>
    </source>
</evidence>
<dbReference type="CDD" id="cd06849">
    <property type="entry name" value="lipoyl_domain"/>
    <property type="match status" value="1"/>
</dbReference>
<dbReference type="SUPFAM" id="SSF51230">
    <property type="entry name" value="Single hybrid motif"/>
    <property type="match status" value="1"/>
</dbReference>
<dbReference type="GO" id="GO:0006099">
    <property type="term" value="P:tricarboxylic acid cycle"/>
    <property type="evidence" value="ECO:0007669"/>
    <property type="project" value="TreeGrafter"/>
</dbReference>
<dbReference type="EMBL" id="DPMF01000175">
    <property type="protein sequence ID" value="HCV80847.1"/>
    <property type="molecule type" value="Genomic_DNA"/>
</dbReference>
<dbReference type="Proteomes" id="UP000264330">
    <property type="component" value="Unassembled WGS sequence"/>
</dbReference>
<dbReference type="GO" id="GO:0004149">
    <property type="term" value="F:dihydrolipoyllysine-residue succinyltransferase activity"/>
    <property type="evidence" value="ECO:0007669"/>
    <property type="project" value="TreeGrafter"/>
</dbReference>
<keyword evidence="2" id="KW-0450">Lipoyl</keyword>
<gene>
    <name evidence="4" type="ORF">DGQ38_07350</name>
</gene>